<dbReference type="HOGENOM" id="CLU_3224049_0_0_6"/>
<evidence type="ECO:0000313" key="1">
    <source>
        <dbReference type="EMBL" id="CDG17072.1"/>
    </source>
</evidence>
<dbReference type="Proteomes" id="UP000032721">
    <property type="component" value="Chromosome"/>
</dbReference>
<dbReference type="AlphaFoldDB" id="A0A068QPU8"/>
<protein>
    <submittedName>
        <fullName evidence="1">Uncharacterized protein</fullName>
    </submittedName>
</protein>
<dbReference type="EMBL" id="FO704550">
    <property type="protein sequence ID" value="CDG17072.1"/>
    <property type="molecule type" value="Genomic_DNA"/>
</dbReference>
<organism evidence="1 2">
    <name type="scientific">Xenorhabdus doucetiae</name>
    <dbReference type="NCBI Taxonomy" id="351671"/>
    <lineage>
        <taxon>Bacteria</taxon>
        <taxon>Pseudomonadati</taxon>
        <taxon>Pseudomonadota</taxon>
        <taxon>Gammaproteobacteria</taxon>
        <taxon>Enterobacterales</taxon>
        <taxon>Morganellaceae</taxon>
        <taxon>Xenorhabdus</taxon>
    </lineage>
</organism>
<evidence type="ECO:0000313" key="2">
    <source>
        <dbReference type="Proteomes" id="UP000032721"/>
    </source>
</evidence>
<accession>A0A068QPU8</accession>
<dbReference type="KEGG" id="xdo:XDD1_1373"/>
<sequence length="44" mass="4935">MEFLEFEYGYSLLLLLVAQESYNHSGSMLGLSLKVLLGLKNPCL</sequence>
<name>A0A068QPU8_9GAMM</name>
<proteinExistence type="predicted"/>
<gene>
    <name evidence="1" type="ORF">XDD1_1373</name>
</gene>
<reference evidence="1 2" key="1">
    <citation type="submission" date="2013-07" db="EMBL/GenBank/DDBJ databases">
        <authorList>
            <person name="Genoscope - CEA"/>
        </authorList>
    </citation>
    <scope>NUCLEOTIDE SEQUENCE [LARGE SCALE GENOMIC DNA]</scope>
    <source>
        <strain evidence="2">FRM16 / DSM 17909</strain>
    </source>
</reference>